<sequence length="89" mass="10641">MNYAKAETILPDNLIKEIQKYIQGQYVYIPSEPQKKKKWGENSGHRDYIQNRNKEIRRKYDQGYSIDALAEEFFLSVYSIRKIIYSKST</sequence>
<evidence type="ECO:0000313" key="1">
    <source>
        <dbReference type="EMBL" id="SMC26315.1"/>
    </source>
</evidence>
<evidence type="ECO:0000313" key="2">
    <source>
        <dbReference type="Proteomes" id="UP000192468"/>
    </source>
</evidence>
<dbReference type="InterPro" id="IPR009057">
    <property type="entry name" value="Homeodomain-like_sf"/>
</dbReference>
<gene>
    <name evidence="1" type="ORF">SAMN02745134_02782</name>
</gene>
<name>A0A1W1XR39_9CLOT</name>
<dbReference type="InterPro" id="IPR049739">
    <property type="entry name" value="YraL-like"/>
</dbReference>
<organism evidence="1 2">
    <name type="scientific">Clostridium acidisoli DSM 12555</name>
    <dbReference type="NCBI Taxonomy" id="1121291"/>
    <lineage>
        <taxon>Bacteria</taxon>
        <taxon>Bacillati</taxon>
        <taxon>Bacillota</taxon>
        <taxon>Clostridia</taxon>
        <taxon>Eubacteriales</taxon>
        <taxon>Clostridiaceae</taxon>
        <taxon>Clostridium</taxon>
    </lineage>
</organism>
<reference evidence="1 2" key="1">
    <citation type="submission" date="2017-04" db="EMBL/GenBank/DDBJ databases">
        <authorList>
            <person name="Afonso C.L."/>
            <person name="Miller P.J."/>
            <person name="Scott M.A."/>
            <person name="Spackman E."/>
            <person name="Goraichik I."/>
            <person name="Dimitrov K.M."/>
            <person name="Suarez D.L."/>
            <person name="Swayne D.E."/>
        </authorList>
    </citation>
    <scope>NUCLEOTIDE SEQUENCE [LARGE SCALE GENOMIC DNA]</scope>
    <source>
        <strain evidence="1 2">DSM 12555</strain>
    </source>
</reference>
<dbReference type="InterPro" id="IPR052411">
    <property type="entry name" value="c-mor_Regulatory_Protein"/>
</dbReference>
<dbReference type="RefSeq" id="WP_084116594.1">
    <property type="nucleotide sequence ID" value="NZ_FWXH01000012.1"/>
</dbReference>
<dbReference type="EMBL" id="FWXH01000012">
    <property type="protein sequence ID" value="SMC26315.1"/>
    <property type="molecule type" value="Genomic_DNA"/>
</dbReference>
<protein>
    <recommendedName>
        <fullName evidence="3">Mor transcription activator family protein</fullName>
    </recommendedName>
</protein>
<dbReference type="STRING" id="1121291.SAMN02745134_02782"/>
<dbReference type="Proteomes" id="UP000192468">
    <property type="component" value="Unassembled WGS sequence"/>
</dbReference>
<dbReference type="PANTHER" id="PTHR37812">
    <property type="entry name" value="MU-LIKE PROPHAGE FLUMU PROTEIN C"/>
    <property type="match status" value="1"/>
</dbReference>
<keyword evidence="2" id="KW-1185">Reference proteome</keyword>
<evidence type="ECO:0008006" key="3">
    <source>
        <dbReference type="Google" id="ProtNLM"/>
    </source>
</evidence>
<dbReference type="NCBIfam" id="NF040785">
    <property type="entry name" value="CD3324_fam"/>
    <property type="match status" value="1"/>
</dbReference>
<proteinExistence type="predicted"/>
<accession>A0A1W1XR39</accession>
<dbReference type="AlphaFoldDB" id="A0A1W1XR39"/>
<dbReference type="OrthoDB" id="9800398at2"/>
<dbReference type="SUPFAM" id="SSF46689">
    <property type="entry name" value="Homeodomain-like"/>
    <property type="match status" value="1"/>
</dbReference>
<dbReference type="PANTHER" id="PTHR37812:SF1">
    <property type="entry name" value="MU-LIKE PROPHAGE FLUMU PROTEIN C"/>
    <property type="match status" value="1"/>
</dbReference>